<proteinExistence type="predicted"/>
<protein>
    <submittedName>
        <fullName evidence="1">Uncharacterized protein</fullName>
    </submittedName>
</protein>
<organism evidence="1 2">
    <name type="scientific">Micromonospora rubida</name>
    <dbReference type="NCBI Taxonomy" id="2697657"/>
    <lineage>
        <taxon>Bacteria</taxon>
        <taxon>Bacillati</taxon>
        <taxon>Actinomycetota</taxon>
        <taxon>Actinomycetes</taxon>
        <taxon>Micromonosporales</taxon>
        <taxon>Micromonosporaceae</taxon>
        <taxon>Micromonospora</taxon>
    </lineage>
</organism>
<reference evidence="1 2" key="1">
    <citation type="submission" date="2024-10" db="EMBL/GenBank/DDBJ databases">
        <title>The Natural Products Discovery Center: Release of the First 8490 Sequenced Strains for Exploring Actinobacteria Biosynthetic Diversity.</title>
        <authorList>
            <person name="Kalkreuter E."/>
            <person name="Kautsar S.A."/>
            <person name="Yang D."/>
            <person name="Bader C.D."/>
            <person name="Teijaro C.N."/>
            <person name="Fluegel L."/>
            <person name="Davis C.M."/>
            <person name="Simpson J.R."/>
            <person name="Lauterbach L."/>
            <person name="Steele A.D."/>
            <person name="Gui C."/>
            <person name="Meng S."/>
            <person name="Li G."/>
            <person name="Viehrig K."/>
            <person name="Ye F."/>
            <person name="Su P."/>
            <person name="Kiefer A.F."/>
            <person name="Nichols A."/>
            <person name="Cepeda A.J."/>
            <person name="Yan W."/>
            <person name="Fan B."/>
            <person name="Jiang Y."/>
            <person name="Adhikari A."/>
            <person name="Zheng C.-J."/>
            <person name="Schuster L."/>
            <person name="Cowan T.M."/>
            <person name="Smanski M.J."/>
            <person name="Chevrette M.G."/>
            <person name="De Carvalho L.P.S."/>
            <person name="Shen B."/>
        </authorList>
    </citation>
    <scope>NUCLEOTIDE SEQUENCE [LARGE SCALE GENOMIC DNA]</scope>
    <source>
        <strain evidence="1 2">NPDC021253</strain>
    </source>
</reference>
<dbReference type="RefSeq" id="WP_396679960.1">
    <property type="nucleotide sequence ID" value="NZ_JBIRPU010000009.1"/>
</dbReference>
<sequence length="434" mass="46116">MTGPDDQCEGAVDELRETDLLAHGELVPTGDRAPDGESATAPIPVRCGRPLLYPVPVQDLPAYLRRRAEATGGSYVGALFAFDLDALPRGQRYTAAYFEVTLADVRALAARLDGDGGALGLTYPGDDAEPASATAAHVVAAARTRPGWLRRLASRAATSRAHVFGIHRHEFGWAYEDPRGELLVPRAHGMHALLELPAGTTRVAGTLDVRVRVAGGRERYSAGLRESVRFDETLSPGCPVDGAAVRLCMAADVSGYSRRSTAAAEQVQRDLVALLSLARRAAGVSDSDVAPQPQGDGQFTVLPVGIDEAVVISRLVCGLERHLRELNTGREPADRLRLRVALHRGLVKAAANGWVGVAAVAVHRILDSPPLREALAARPAVDFVLGLPDVLFQDVIAHATQPPMPADFAPVTVDLPAKDFVEHGWLYVGPGEAG</sequence>
<comment type="caution">
    <text evidence="1">The sequence shown here is derived from an EMBL/GenBank/DDBJ whole genome shotgun (WGS) entry which is preliminary data.</text>
</comment>
<keyword evidence="2" id="KW-1185">Reference proteome</keyword>
<gene>
    <name evidence="1" type="ORF">ACH4OY_15215</name>
</gene>
<accession>A0ABW7SLI9</accession>
<dbReference type="Proteomes" id="UP001611075">
    <property type="component" value="Unassembled WGS sequence"/>
</dbReference>
<dbReference type="EMBL" id="JBIRPU010000009">
    <property type="protein sequence ID" value="MFI0794020.1"/>
    <property type="molecule type" value="Genomic_DNA"/>
</dbReference>
<evidence type="ECO:0000313" key="1">
    <source>
        <dbReference type="EMBL" id="MFI0794020.1"/>
    </source>
</evidence>
<name>A0ABW7SLI9_9ACTN</name>
<evidence type="ECO:0000313" key="2">
    <source>
        <dbReference type="Proteomes" id="UP001611075"/>
    </source>
</evidence>